<evidence type="ECO:0000256" key="2">
    <source>
        <dbReference type="ARBA" id="ARBA00022525"/>
    </source>
</evidence>
<protein>
    <recommendedName>
        <fullName evidence="7">EF-hand domain-containing protein</fullName>
    </recommendedName>
</protein>
<comment type="subcellular location">
    <subcellularLocation>
        <location evidence="1">Secreted</location>
    </subcellularLocation>
</comment>
<gene>
    <name evidence="5" type="ORF">THAOC_17049</name>
</gene>
<dbReference type="InterPro" id="IPR011049">
    <property type="entry name" value="Serralysin-like_metalloprot_C"/>
</dbReference>
<dbReference type="SUPFAM" id="SSF51120">
    <property type="entry name" value="beta-Roll"/>
    <property type="match status" value="1"/>
</dbReference>
<feature type="compositionally biased region" description="Basic and acidic residues" evidence="3">
    <location>
        <begin position="975"/>
        <end position="986"/>
    </location>
</feature>
<dbReference type="InterPro" id="IPR018511">
    <property type="entry name" value="Hemolysin-typ_Ca-bd_CS"/>
</dbReference>
<dbReference type="Pfam" id="PF00353">
    <property type="entry name" value="HemolysinCabind"/>
    <property type="match status" value="2"/>
</dbReference>
<dbReference type="EMBL" id="AGNL01018954">
    <property type="protein sequence ID" value="EJK62343.1"/>
    <property type="molecule type" value="Genomic_DNA"/>
</dbReference>
<feature type="compositionally biased region" description="Basic and acidic residues" evidence="3">
    <location>
        <begin position="948"/>
        <end position="959"/>
    </location>
</feature>
<keyword evidence="2" id="KW-0964">Secreted</keyword>
<evidence type="ECO:0008006" key="7">
    <source>
        <dbReference type="Google" id="ProtNLM"/>
    </source>
</evidence>
<dbReference type="InterPro" id="IPR050557">
    <property type="entry name" value="RTX_toxin/Mannuronan_C5-epim"/>
</dbReference>
<feature type="transmembrane region" description="Helical" evidence="4">
    <location>
        <begin position="104"/>
        <end position="129"/>
    </location>
</feature>
<dbReference type="AlphaFoldDB" id="K0S891"/>
<keyword evidence="4" id="KW-1133">Transmembrane helix</keyword>
<evidence type="ECO:0000256" key="4">
    <source>
        <dbReference type="SAM" id="Phobius"/>
    </source>
</evidence>
<proteinExistence type="predicted"/>
<keyword evidence="4" id="KW-0472">Membrane</keyword>
<dbReference type="PANTHER" id="PTHR38340">
    <property type="entry name" value="S-LAYER PROTEIN"/>
    <property type="match status" value="1"/>
</dbReference>
<dbReference type="PRINTS" id="PR00313">
    <property type="entry name" value="CABNDNGRPT"/>
</dbReference>
<reference evidence="5 6" key="1">
    <citation type="journal article" date="2012" name="Genome Biol.">
        <title>Genome and low-iron response of an oceanic diatom adapted to chronic iron limitation.</title>
        <authorList>
            <person name="Lommer M."/>
            <person name="Specht M."/>
            <person name="Roy A.S."/>
            <person name="Kraemer L."/>
            <person name="Andreson R."/>
            <person name="Gutowska M.A."/>
            <person name="Wolf J."/>
            <person name="Bergner S.V."/>
            <person name="Schilhabel M.B."/>
            <person name="Klostermeier U.C."/>
            <person name="Beiko R.G."/>
            <person name="Rosenstiel P."/>
            <person name="Hippler M."/>
            <person name="Laroche J."/>
        </authorList>
    </citation>
    <scope>NUCLEOTIDE SEQUENCE [LARGE SCALE GENOMIC DNA]</scope>
    <source>
        <strain evidence="5 6">CCMP1005</strain>
    </source>
</reference>
<dbReference type="Proteomes" id="UP000266841">
    <property type="component" value="Unassembled WGS sequence"/>
</dbReference>
<feature type="compositionally biased region" description="Low complexity" evidence="3">
    <location>
        <begin position="936"/>
        <end position="945"/>
    </location>
</feature>
<feature type="region of interest" description="Disordered" evidence="3">
    <location>
        <begin position="410"/>
        <end position="430"/>
    </location>
</feature>
<dbReference type="GO" id="GO:0005576">
    <property type="term" value="C:extracellular region"/>
    <property type="evidence" value="ECO:0007669"/>
    <property type="project" value="UniProtKB-SubCell"/>
</dbReference>
<evidence type="ECO:0000313" key="5">
    <source>
        <dbReference type="EMBL" id="EJK62343.1"/>
    </source>
</evidence>
<dbReference type="GO" id="GO:0005509">
    <property type="term" value="F:calcium ion binding"/>
    <property type="evidence" value="ECO:0007669"/>
    <property type="project" value="InterPro"/>
</dbReference>
<organism evidence="5 6">
    <name type="scientific">Thalassiosira oceanica</name>
    <name type="common">Marine diatom</name>
    <dbReference type="NCBI Taxonomy" id="159749"/>
    <lineage>
        <taxon>Eukaryota</taxon>
        <taxon>Sar</taxon>
        <taxon>Stramenopiles</taxon>
        <taxon>Ochrophyta</taxon>
        <taxon>Bacillariophyta</taxon>
        <taxon>Coscinodiscophyceae</taxon>
        <taxon>Thalassiosirophycidae</taxon>
        <taxon>Thalassiosirales</taxon>
        <taxon>Thalassiosiraceae</taxon>
        <taxon>Thalassiosira</taxon>
    </lineage>
</organism>
<evidence type="ECO:0000313" key="6">
    <source>
        <dbReference type="Proteomes" id="UP000266841"/>
    </source>
</evidence>
<dbReference type="PROSITE" id="PS00018">
    <property type="entry name" value="EF_HAND_1"/>
    <property type="match status" value="1"/>
</dbReference>
<sequence length="1177" mass="124780">MTTIAGDTPPNDSAISNKANMDIETGAAISRQRSAISLGKITAGHSAFSDCDDDTTTLILSELRKVDTNNDGVLDSSEIITLTKNCIKRAKEDSNMINSQRRTIFRIGTGTVFLSLAVFGLALGAAFIAKDTSVSSSNVLTTRSGQPIRTELMSNEFVAFAPANEAFVDKDETFTDEATNPAATPSPSKAKSLGCISGDAVQSMALESLRSPAVLTAPDGSLHKIEGHDIEWDEDGGATIFESSGMVYEIKKDPTCASTSGDSNDTLDGGLGNDILHGGRGYDILVGGDGNDTLYGGDGNDELDGWDGNDHLFGGADHDQLYGGDGNDVLNGGAGEDVLDGGADIDTIDTAIFEVSKRNPQETDNLLSIEKLKFDDVTCTVASSTHHISSEPYNEGGGGCNISGQTLVGPVRSASSQSPSRLALPSKYEEVPPGGRGQRFALRACSAVLLPVPTSEEGGAAAPVLRTRSRTTTGYFFTTARPLGLAPSIAHGADDGLVLRIRPAHAAVWAGESEGRETTTAVLSRQRDAAAAHAESSIATATAANTSPGDRCRVKTPGMPRRVSQTDAAPGGAGREVETPGIHGAAAGAHGGRGRRGDVIPSRSCLRRTGPLALRARYADLPSRPSLRGTAPFALRAHSAVEPTELAAGPLAPTQDPSGAGASFREIPRRGTERPSVRLYVCTSVRPPPPGRGRDPPLLLRLRRTAPLARPVIMERRSSWSAGHHGRIGTRRGGDATRRGRTTGLLRHAASAPRVFRDAAACREPEEAKLRRSSGWDAAAASWRREQRELRRSEFVDYQILVELVETIPGSYFSSNSEIPSRVRPATRFEAFCRRKEHFPTEAEAEFSTNDSFGGLPGPFGGPFRDPRAEGSRWSHFPGRSGIGQLRSSSSFILASSKNDGAGLSYLWASRAPRFPSQDKNSTPIFLRARGRKKSGSSSTSLGASELDGLRARRAEIARRHAPQPEASDESMSETQRRAEEEETRGLEYLADGEGEADDGGMYHLILMPSYATRVLTTSLPSLTEERAHDAAVFAAHQGFAVLGTHGRDACLELGERLGEAGLDCRVVPRDGRGSVPSDGARPAVSSSVDYARPVGGWVMSSPPVPSPVDEEVTRDDALAANLACELALDDDEPRLSGESSLAGFPPDGTRIEVTSVPPSGPGRGRAFVEDTYLLSF</sequence>
<dbReference type="InterPro" id="IPR001343">
    <property type="entry name" value="Hemolysn_Ca-bd"/>
</dbReference>
<dbReference type="PROSITE" id="PS00330">
    <property type="entry name" value="HEMOLYSIN_CALCIUM"/>
    <property type="match status" value="5"/>
</dbReference>
<evidence type="ECO:0000256" key="1">
    <source>
        <dbReference type="ARBA" id="ARBA00004613"/>
    </source>
</evidence>
<keyword evidence="6" id="KW-1185">Reference proteome</keyword>
<comment type="caution">
    <text evidence="5">The sequence shown here is derived from an EMBL/GenBank/DDBJ whole genome shotgun (WGS) entry which is preliminary data.</text>
</comment>
<evidence type="ECO:0000256" key="3">
    <source>
        <dbReference type="SAM" id="MobiDB-lite"/>
    </source>
</evidence>
<dbReference type="PANTHER" id="PTHR38340:SF1">
    <property type="entry name" value="S-LAYER PROTEIN"/>
    <property type="match status" value="1"/>
</dbReference>
<feature type="region of interest" description="Disordered" evidence="3">
    <location>
        <begin position="647"/>
        <end position="671"/>
    </location>
</feature>
<feature type="region of interest" description="Disordered" evidence="3">
    <location>
        <begin position="533"/>
        <end position="603"/>
    </location>
</feature>
<feature type="compositionally biased region" description="Low complexity" evidence="3">
    <location>
        <begin position="533"/>
        <end position="547"/>
    </location>
</feature>
<dbReference type="Gene3D" id="2.150.10.10">
    <property type="entry name" value="Serralysin-like metalloprotease, C-terminal"/>
    <property type="match status" value="2"/>
</dbReference>
<keyword evidence="4" id="KW-0812">Transmembrane</keyword>
<name>K0S891_THAOC</name>
<accession>K0S891</accession>
<dbReference type="InterPro" id="IPR018247">
    <property type="entry name" value="EF_Hand_1_Ca_BS"/>
</dbReference>
<feature type="region of interest" description="Disordered" evidence="3">
    <location>
        <begin position="917"/>
        <end position="995"/>
    </location>
</feature>
<dbReference type="OrthoDB" id="436550at2759"/>